<comment type="caution">
    <text evidence="1">The sequence shown here is derived from an EMBL/GenBank/DDBJ whole genome shotgun (WGS) entry which is preliminary data.</text>
</comment>
<proteinExistence type="predicted"/>
<evidence type="ECO:0000313" key="2">
    <source>
        <dbReference type="Proteomes" id="UP000325315"/>
    </source>
</evidence>
<protein>
    <submittedName>
        <fullName evidence="1">Putative E3 ubiquitin-protein ligase RHG1A</fullName>
    </submittedName>
</protein>
<name>A0A5B6UCS2_9ROSI</name>
<dbReference type="OrthoDB" id="8062037at2759"/>
<reference evidence="1" key="1">
    <citation type="submission" date="2019-08" db="EMBL/GenBank/DDBJ databases">
        <authorList>
            <person name="Liu F."/>
        </authorList>
    </citation>
    <scope>NUCLEOTIDE SEQUENCE [LARGE SCALE GENOMIC DNA]</scope>
    <source>
        <strain evidence="1">PA1801</strain>
        <tissue evidence="1">Leaf</tissue>
    </source>
</reference>
<keyword evidence="2" id="KW-1185">Reference proteome</keyword>
<dbReference type="Proteomes" id="UP000325315">
    <property type="component" value="Unassembled WGS sequence"/>
</dbReference>
<organism evidence="1 2">
    <name type="scientific">Gossypium australe</name>
    <dbReference type="NCBI Taxonomy" id="47621"/>
    <lineage>
        <taxon>Eukaryota</taxon>
        <taxon>Viridiplantae</taxon>
        <taxon>Streptophyta</taxon>
        <taxon>Embryophyta</taxon>
        <taxon>Tracheophyta</taxon>
        <taxon>Spermatophyta</taxon>
        <taxon>Magnoliopsida</taxon>
        <taxon>eudicotyledons</taxon>
        <taxon>Gunneridae</taxon>
        <taxon>Pentapetalae</taxon>
        <taxon>rosids</taxon>
        <taxon>malvids</taxon>
        <taxon>Malvales</taxon>
        <taxon>Malvaceae</taxon>
        <taxon>Malvoideae</taxon>
        <taxon>Gossypium</taxon>
    </lineage>
</organism>
<gene>
    <name evidence="1" type="ORF">EPI10_018189</name>
</gene>
<dbReference type="AlphaFoldDB" id="A0A5B6UCS2"/>
<sequence>MFVKFGLRYGASDMAFVMLSIEEKSLELGFIGFCPSLTDWKLSVMKNMTNALPNFLERGEMYNQISARGRTMAGTPVYKKTIVAYLVYSSSETSFFSF</sequence>
<evidence type="ECO:0000313" key="1">
    <source>
        <dbReference type="EMBL" id="KAA3455128.1"/>
    </source>
</evidence>
<accession>A0A5B6UCS2</accession>
<dbReference type="EMBL" id="SMMG02000012">
    <property type="protein sequence ID" value="KAA3455128.1"/>
    <property type="molecule type" value="Genomic_DNA"/>
</dbReference>